<evidence type="ECO:0000313" key="1">
    <source>
        <dbReference type="EMBL" id="KAI0038998.1"/>
    </source>
</evidence>
<comment type="caution">
    <text evidence="1">The sequence shown here is derived from an EMBL/GenBank/DDBJ whole genome shotgun (WGS) entry which is preliminary data.</text>
</comment>
<name>A0ACB8R4N9_9AGAM</name>
<dbReference type="Proteomes" id="UP000814033">
    <property type="component" value="Unassembled WGS sequence"/>
</dbReference>
<protein>
    <submittedName>
        <fullName evidence="1">Uncharacterized protein</fullName>
    </submittedName>
</protein>
<evidence type="ECO:0000313" key="2">
    <source>
        <dbReference type="Proteomes" id="UP000814033"/>
    </source>
</evidence>
<reference evidence="1" key="2">
    <citation type="journal article" date="2022" name="New Phytol.">
        <title>Evolutionary transition to the ectomycorrhizal habit in the genomes of a hyperdiverse lineage of mushroom-forming fungi.</title>
        <authorList>
            <person name="Looney B."/>
            <person name="Miyauchi S."/>
            <person name="Morin E."/>
            <person name="Drula E."/>
            <person name="Courty P.E."/>
            <person name="Kohler A."/>
            <person name="Kuo A."/>
            <person name="LaButti K."/>
            <person name="Pangilinan J."/>
            <person name="Lipzen A."/>
            <person name="Riley R."/>
            <person name="Andreopoulos W."/>
            <person name="He G."/>
            <person name="Johnson J."/>
            <person name="Nolan M."/>
            <person name="Tritt A."/>
            <person name="Barry K.W."/>
            <person name="Grigoriev I.V."/>
            <person name="Nagy L.G."/>
            <person name="Hibbett D."/>
            <person name="Henrissat B."/>
            <person name="Matheny P.B."/>
            <person name="Labbe J."/>
            <person name="Martin F.M."/>
        </authorList>
    </citation>
    <scope>NUCLEOTIDE SEQUENCE</scope>
    <source>
        <strain evidence="1">FP105234-sp</strain>
    </source>
</reference>
<gene>
    <name evidence="1" type="ORF">FA95DRAFT_1115218</name>
</gene>
<proteinExistence type="predicted"/>
<accession>A0ACB8R4N9</accession>
<dbReference type="EMBL" id="MU276374">
    <property type="protein sequence ID" value="KAI0038998.1"/>
    <property type="molecule type" value="Genomic_DNA"/>
</dbReference>
<sequence length="190" mass="20704">MWSSSELLRVGQRGRWAVRRGLPLPPPPAACLRCNSSHSFHFNTQLKALKLAAYCVRNVRGADKSATSGRHSTPARGHGERARSSARRAFAEAALPLNNLELVGYVPAHSINCVIGRRVQLLPGDVVSSPVSLSATTLSHSPHWAQNHARARVQTLLRLAVTRIASAPYVAQGTRLHLSQETVLFVRTVL</sequence>
<reference evidence="1" key="1">
    <citation type="submission" date="2021-02" db="EMBL/GenBank/DDBJ databases">
        <authorList>
            <consortium name="DOE Joint Genome Institute"/>
            <person name="Ahrendt S."/>
            <person name="Looney B.P."/>
            <person name="Miyauchi S."/>
            <person name="Morin E."/>
            <person name="Drula E."/>
            <person name="Courty P.E."/>
            <person name="Chicoki N."/>
            <person name="Fauchery L."/>
            <person name="Kohler A."/>
            <person name="Kuo A."/>
            <person name="Labutti K."/>
            <person name="Pangilinan J."/>
            <person name="Lipzen A."/>
            <person name="Riley R."/>
            <person name="Andreopoulos W."/>
            <person name="He G."/>
            <person name="Johnson J."/>
            <person name="Barry K.W."/>
            <person name="Grigoriev I.V."/>
            <person name="Nagy L."/>
            <person name="Hibbett D."/>
            <person name="Henrissat B."/>
            <person name="Matheny P.B."/>
            <person name="Labbe J."/>
            <person name="Martin F."/>
        </authorList>
    </citation>
    <scope>NUCLEOTIDE SEQUENCE</scope>
    <source>
        <strain evidence="1">FP105234-sp</strain>
    </source>
</reference>
<keyword evidence="2" id="KW-1185">Reference proteome</keyword>
<organism evidence="1 2">
    <name type="scientific">Auriscalpium vulgare</name>
    <dbReference type="NCBI Taxonomy" id="40419"/>
    <lineage>
        <taxon>Eukaryota</taxon>
        <taxon>Fungi</taxon>
        <taxon>Dikarya</taxon>
        <taxon>Basidiomycota</taxon>
        <taxon>Agaricomycotina</taxon>
        <taxon>Agaricomycetes</taxon>
        <taxon>Russulales</taxon>
        <taxon>Auriscalpiaceae</taxon>
        <taxon>Auriscalpium</taxon>
    </lineage>
</organism>